<comment type="caution">
    <text evidence="3">The sequence shown here is derived from an EMBL/GenBank/DDBJ whole genome shotgun (WGS) entry which is preliminary data.</text>
</comment>
<dbReference type="Gene3D" id="2.10.109.10">
    <property type="entry name" value="Umud Fragment, subunit A"/>
    <property type="match status" value="1"/>
</dbReference>
<dbReference type="InterPro" id="IPR010982">
    <property type="entry name" value="Lambda_DNA-bd_dom_sf"/>
</dbReference>
<dbReference type="GO" id="GO:0003677">
    <property type="term" value="F:DNA binding"/>
    <property type="evidence" value="ECO:0007669"/>
    <property type="project" value="UniProtKB-KW"/>
</dbReference>
<keyword evidence="1" id="KW-0238">DNA-binding</keyword>
<dbReference type="SMART" id="SM00530">
    <property type="entry name" value="HTH_XRE"/>
    <property type="match status" value="1"/>
</dbReference>
<dbReference type="Proteomes" id="UP000616608">
    <property type="component" value="Unassembled WGS sequence"/>
</dbReference>
<evidence type="ECO:0000256" key="1">
    <source>
        <dbReference type="ARBA" id="ARBA00023125"/>
    </source>
</evidence>
<dbReference type="RefSeq" id="WP_188613681.1">
    <property type="nucleotide sequence ID" value="NZ_BMJT01000002.1"/>
</dbReference>
<evidence type="ECO:0000313" key="4">
    <source>
        <dbReference type="Proteomes" id="UP000616608"/>
    </source>
</evidence>
<reference evidence="3" key="1">
    <citation type="journal article" date="2014" name="Int. J. Syst. Evol. Microbiol.">
        <title>Complete genome sequence of Corynebacterium casei LMG S-19264T (=DSM 44701T), isolated from a smear-ripened cheese.</title>
        <authorList>
            <consortium name="US DOE Joint Genome Institute (JGI-PGF)"/>
            <person name="Walter F."/>
            <person name="Albersmeier A."/>
            <person name="Kalinowski J."/>
            <person name="Ruckert C."/>
        </authorList>
    </citation>
    <scope>NUCLEOTIDE SEQUENCE</scope>
    <source>
        <strain evidence="3">CGMCC 1.15760</strain>
    </source>
</reference>
<name>A0A917FZT1_9BACI</name>
<evidence type="ECO:0000313" key="3">
    <source>
        <dbReference type="EMBL" id="GGG15758.1"/>
    </source>
</evidence>
<dbReference type="AlphaFoldDB" id="A0A917FZT1"/>
<gene>
    <name evidence="3" type="ORF">GCM10007425_07560</name>
</gene>
<keyword evidence="4" id="KW-1185">Reference proteome</keyword>
<dbReference type="Gene3D" id="1.10.260.40">
    <property type="entry name" value="lambda repressor-like DNA-binding domains"/>
    <property type="match status" value="1"/>
</dbReference>
<dbReference type="InterPro" id="IPR001387">
    <property type="entry name" value="Cro/C1-type_HTH"/>
</dbReference>
<dbReference type="InterPro" id="IPR036286">
    <property type="entry name" value="LexA/Signal_pep-like_sf"/>
</dbReference>
<dbReference type="InterPro" id="IPR015927">
    <property type="entry name" value="Peptidase_S24_S26A/B/C"/>
</dbReference>
<dbReference type="Pfam" id="PF01381">
    <property type="entry name" value="HTH_3"/>
    <property type="match status" value="1"/>
</dbReference>
<dbReference type="SUPFAM" id="SSF47413">
    <property type="entry name" value="lambda repressor-like DNA-binding domains"/>
    <property type="match status" value="1"/>
</dbReference>
<evidence type="ECO:0000259" key="2">
    <source>
        <dbReference type="PROSITE" id="PS50943"/>
    </source>
</evidence>
<dbReference type="SUPFAM" id="SSF51306">
    <property type="entry name" value="LexA/Signal peptidase"/>
    <property type="match status" value="1"/>
</dbReference>
<dbReference type="EMBL" id="BMJT01000002">
    <property type="protein sequence ID" value="GGG15758.1"/>
    <property type="molecule type" value="Genomic_DNA"/>
</dbReference>
<dbReference type="PROSITE" id="PS50943">
    <property type="entry name" value="HTH_CROC1"/>
    <property type="match status" value="1"/>
</dbReference>
<dbReference type="CDD" id="cd06529">
    <property type="entry name" value="S24_LexA-like"/>
    <property type="match status" value="1"/>
</dbReference>
<dbReference type="PANTHER" id="PTHR46558:SF11">
    <property type="entry name" value="HTH-TYPE TRANSCRIPTIONAL REGULATOR XRE"/>
    <property type="match status" value="1"/>
</dbReference>
<dbReference type="InterPro" id="IPR039418">
    <property type="entry name" value="LexA-like"/>
</dbReference>
<feature type="domain" description="HTH cro/C1-type" evidence="2">
    <location>
        <begin position="7"/>
        <end position="61"/>
    </location>
</feature>
<accession>A0A917FZT1</accession>
<reference evidence="3" key="2">
    <citation type="submission" date="2020-09" db="EMBL/GenBank/DDBJ databases">
        <authorList>
            <person name="Sun Q."/>
            <person name="Zhou Y."/>
        </authorList>
    </citation>
    <scope>NUCLEOTIDE SEQUENCE</scope>
    <source>
        <strain evidence="3">CGMCC 1.15760</strain>
    </source>
</reference>
<dbReference type="PANTHER" id="PTHR46558">
    <property type="entry name" value="TRACRIPTIONAL REGULATORY PROTEIN-RELATED-RELATED"/>
    <property type="match status" value="1"/>
</dbReference>
<sequence length="197" mass="22365">MNTAHKIKQLRKNKQMTQNDLAKALQISPTAVSAWERGANYPMMDKLTIMAKLFQVPISYFFDDDTLTHAEEIKQIPIVSSLPLYALEQLHKHALDYVPVKISPNTAISFAFYVADDAMEPIIPKNALVLADLQQHIHHNALVVWQKDGFGLVVRRIKFIENKIILVAEQTNYDPVIIKEADKHHIVGLAVSFTKKL</sequence>
<dbReference type="CDD" id="cd00093">
    <property type="entry name" value="HTH_XRE"/>
    <property type="match status" value="1"/>
</dbReference>
<organism evidence="3 4">
    <name type="scientific">Lysinibacillus alkalisoli</name>
    <dbReference type="NCBI Taxonomy" id="1911548"/>
    <lineage>
        <taxon>Bacteria</taxon>
        <taxon>Bacillati</taxon>
        <taxon>Bacillota</taxon>
        <taxon>Bacilli</taxon>
        <taxon>Bacillales</taxon>
        <taxon>Bacillaceae</taxon>
        <taxon>Lysinibacillus</taxon>
    </lineage>
</organism>
<dbReference type="Pfam" id="PF00717">
    <property type="entry name" value="Peptidase_S24"/>
    <property type="match status" value="1"/>
</dbReference>
<proteinExistence type="predicted"/>
<protein>
    <recommendedName>
        <fullName evidence="2">HTH cro/C1-type domain-containing protein</fullName>
    </recommendedName>
</protein>